<keyword evidence="2" id="KW-1185">Reference proteome</keyword>
<organism evidence="1 2">
    <name type="scientific">Kitasatospora saccharophila</name>
    <dbReference type="NCBI Taxonomy" id="407973"/>
    <lineage>
        <taxon>Bacteria</taxon>
        <taxon>Bacillati</taxon>
        <taxon>Actinomycetota</taxon>
        <taxon>Actinomycetes</taxon>
        <taxon>Kitasatosporales</taxon>
        <taxon>Streptomycetaceae</taxon>
        <taxon>Kitasatospora</taxon>
    </lineage>
</organism>
<comment type="caution">
    <text evidence="1">The sequence shown here is derived from an EMBL/GenBank/DDBJ whole genome shotgun (WGS) entry which is preliminary data.</text>
</comment>
<gene>
    <name evidence="1" type="ORF">GCM10009759_03560</name>
</gene>
<accession>A0ABN2W5S9</accession>
<evidence type="ECO:0000313" key="1">
    <source>
        <dbReference type="EMBL" id="GAA2084482.1"/>
    </source>
</evidence>
<dbReference type="Proteomes" id="UP001500897">
    <property type="component" value="Unassembled WGS sequence"/>
</dbReference>
<dbReference type="EMBL" id="BAAANS010000002">
    <property type="protein sequence ID" value="GAA2084482.1"/>
    <property type="molecule type" value="Genomic_DNA"/>
</dbReference>
<dbReference type="RefSeq" id="WP_344549874.1">
    <property type="nucleotide sequence ID" value="NZ_BAAANS010000002.1"/>
</dbReference>
<name>A0ABN2W5S9_9ACTN</name>
<evidence type="ECO:0000313" key="2">
    <source>
        <dbReference type="Proteomes" id="UP001500897"/>
    </source>
</evidence>
<protein>
    <recommendedName>
        <fullName evidence="3">Fe/B12 periplasmic-binding domain-containing protein</fullName>
    </recommendedName>
</protein>
<reference evidence="1 2" key="1">
    <citation type="journal article" date="2019" name="Int. J. Syst. Evol. Microbiol.">
        <title>The Global Catalogue of Microorganisms (GCM) 10K type strain sequencing project: providing services to taxonomists for standard genome sequencing and annotation.</title>
        <authorList>
            <consortium name="The Broad Institute Genomics Platform"/>
            <consortium name="The Broad Institute Genome Sequencing Center for Infectious Disease"/>
            <person name="Wu L."/>
            <person name="Ma J."/>
        </authorList>
    </citation>
    <scope>NUCLEOTIDE SEQUENCE [LARGE SCALE GENOMIC DNA]</scope>
    <source>
        <strain evidence="1 2">JCM 14559</strain>
    </source>
</reference>
<sequence>MGYDLHITRRENWWDEEGGDISTAEWEAAVAADPDLVMVPMPEGWQGSAEWVAETVPRKEEESRSEPLWWRGGRIAAKNPSDALVAKMCRLAKVLDARVQGDDGEYYDA</sequence>
<proteinExistence type="predicted"/>
<evidence type="ECO:0008006" key="3">
    <source>
        <dbReference type="Google" id="ProtNLM"/>
    </source>
</evidence>